<dbReference type="Proteomes" id="UP000183496">
    <property type="component" value="Unassembled WGS sequence"/>
</dbReference>
<dbReference type="SUPFAM" id="SSF52833">
    <property type="entry name" value="Thioredoxin-like"/>
    <property type="match status" value="1"/>
</dbReference>
<organism evidence="2 3">
    <name type="scientific">Myroides profundi</name>
    <dbReference type="NCBI Taxonomy" id="480520"/>
    <lineage>
        <taxon>Bacteria</taxon>
        <taxon>Pseudomonadati</taxon>
        <taxon>Bacteroidota</taxon>
        <taxon>Flavobacteriia</taxon>
        <taxon>Flavobacteriales</taxon>
        <taxon>Flavobacteriaceae</taxon>
        <taxon>Myroides</taxon>
    </lineage>
</organism>
<dbReference type="InterPro" id="IPR036249">
    <property type="entry name" value="Thioredoxin-like_sf"/>
</dbReference>
<comment type="caution">
    <text evidence="2">The sequence shown here is derived from an EMBL/GenBank/DDBJ whole genome shotgun (WGS) entry which is preliminary data.</text>
</comment>
<protein>
    <submittedName>
        <fullName evidence="2">Thioredoxin-like domain-containing protein</fullName>
    </submittedName>
</protein>
<keyword evidence="3" id="KW-1185">Reference proteome</keyword>
<dbReference type="RefSeq" id="WP_041894874.1">
    <property type="nucleotide sequence ID" value="NZ_CP010817.1"/>
</dbReference>
<sequence>MTRFYFFFMFSYFFGLALYAQPKEIMFSELEQVMATNPKPVVVFMHTDWCSYCALMEKKTLNNDKVMQKLDEDFYFISFNAEQEEAIEYKGKRYELRKTGVQAKQHELAKELAQSNAYPAVIFLNEKLEIMYRHFAYVRSNDMYKLLNAIKPS</sequence>
<name>A0AAJ4W3F8_MYRPR</name>
<dbReference type="Gene3D" id="3.40.30.10">
    <property type="entry name" value="Glutaredoxin"/>
    <property type="match status" value="1"/>
</dbReference>
<proteinExistence type="predicted"/>
<reference evidence="2 3" key="1">
    <citation type="submission" date="2016-10" db="EMBL/GenBank/DDBJ databases">
        <authorList>
            <person name="Varghese N."/>
            <person name="Submissions S."/>
        </authorList>
    </citation>
    <scope>NUCLEOTIDE SEQUENCE [LARGE SCALE GENOMIC DNA]</scope>
    <source>
        <strain evidence="3">DSM 19823 / KCTC 23066 / CCTCC M 208030 / D25</strain>
    </source>
</reference>
<dbReference type="InterPro" id="IPR012336">
    <property type="entry name" value="Thioredoxin-like_fold"/>
</dbReference>
<evidence type="ECO:0000259" key="1">
    <source>
        <dbReference type="Pfam" id="PF13098"/>
    </source>
</evidence>
<accession>A0AAJ4W3F8</accession>
<dbReference type="Pfam" id="PF13098">
    <property type="entry name" value="Thioredoxin_2"/>
    <property type="match status" value="1"/>
</dbReference>
<dbReference type="AlphaFoldDB" id="A0AAJ4W3F8"/>
<dbReference type="EMBL" id="FOFY01000006">
    <property type="protein sequence ID" value="SEQ77884.1"/>
    <property type="molecule type" value="Genomic_DNA"/>
</dbReference>
<evidence type="ECO:0000313" key="3">
    <source>
        <dbReference type="Proteomes" id="UP000183496"/>
    </source>
</evidence>
<evidence type="ECO:0000313" key="2">
    <source>
        <dbReference type="EMBL" id="SEQ77884.1"/>
    </source>
</evidence>
<gene>
    <name evidence="2" type="ORF">SAMN04488089_10616</name>
</gene>
<feature type="domain" description="Thioredoxin-like fold" evidence="1">
    <location>
        <begin position="36"/>
        <end position="147"/>
    </location>
</feature>